<evidence type="ECO:0000256" key="1">
    <source>
        <dbReference type="SAM" id="Phobius"/>
    </source>
</evidence>
<evidence type="ECO:0000313" key="2">
    <source>
        <dbReference type="EMBL" id="CAG8489999.1"/>
    </source>
</evidence>
<dbReference type="Proteomes" id="UP000789405">
    <property type="component" value="Unassembled WGS sequence"/>
</dbReference>
<reference evidence="2" key="1">
    <citation type="submission" date="2021-06" db="EMBL/GenBank/DDBJ databases">
        <authorList>
            <person name="Kallberg Y."/>
            <person name="Tangrot J."/>
            <person name="Rosling A."/>
        </authorList>
    </citation>
    <scope>NUCLEOTIDE SEQUENCE</scope>
    <source>
        <strain evidence="2">MA453B</strain>
    </source>
</reference>
<dbReference type="EMBL" id="CAJVPY010000741">
    <property type="protein sequence ID" value="CAG8489999.1"/>
    <property type="molecule type" value="Genomic_DNA"/>
</dbReference>
<protein>
    <submittedName>
        <fullName evidence="2">18042_t:CDS:1</fullName>
    </submittedName>
</protein>
<sequence length="100" mass="11374">MPQKISEGIEDGNALTGTRINIYSMIWCGGGVYLFGFVVDTYILPTNPETAYHLEHAYAILETLKSKLYLASFFIMEIERSVAKKRRRTMTDILGVEFAF</sequence>
<accession>A0A9N8WI76</accession>
<keyword evidence="1" id="KW-0472">Membrane</keyword>
<keyword evidence="1" id="KW-0812">Transmembrane</keyword>
<proteinExistence type="predicted"/>
<comment type="caution">
    <text evidence="2">The sequence shown here is derived from an EMBL/GenBank/DDBJ whole genome shotgun (WGS) entry which is preliminary data.</text>
</comment>
<feature type="transmembrane region" description="Helical" evidence="1">
    <location>
        <begin position="20"/>
        <end position="44"/>
    </location>
</feature>
<gene>
    <name evidence="2" type="ORF">DERYTH_LOCUS2365</name>
</gene>
<keyword evidence="3" id="KW-1185">Reference proteome</keyword>
<keyword evidence="1" id="KW-1133">Transmembrane helix</keyword>
<evidence type="ECO:0000313" key="3">
    <source>
        <dbReference type="Proteomes" id="UP000789405"/>
    </source>
</evidence>
<name>A0A9N8WI76_9GLOM</name>
<dbReference type="AlphaFoldDB" id="A0A9N8WI76"/>
<dbReference type="OrthoDB" id="2366687at2759"/>
<organism evidence="2 3">
    <name type="scientific">Dentiscutata erythropus</name>
    <dbReference type="NCBI Taxonomy" id="1348616"/>
    <lineage>
        <taxon>Eukaryota</taxon>
        <taxon>Fungi</taxon>
        <taxon>Fungi incertae sedis</taxon>
        <taxon>Mucoromycota</taxon>
        <taxon>Glomeromycotina</taxon>
        <taxon>Glomeromycetes</taxon>
        <taxon>Diversisporales</taxon>
        <taxon>Gigasporaceae</taxon>
        <taxon>Dentiscutata</taxon>
    </lineage>
</organism>